<name>A0A2M9ZAJ8_9LEPT</name>
<evidence type="ECO:0000313" key="3">
    <source>
        <dbReference type="Proteomes" id="UP000231912"/>
    </source>
</evidence>
<feature type="transmembrane region" description="Helical" evidence="1">
    <location>
        <begin position="102"/>
        <end position="123"/>
    </location>
</feature>
<keyword evidence="1" id="KW-0472">Membrane</keyword>
<keyword evidence="1" id="KW-0812">Transmembrane</keyword>
<feature type="transmembrane region" description="Helical" evidence="1">
    <location>
        <begin position="12"/>
        <end position="39"/>
    </location>
</feature>
<evidence type="ECO:0000313" key="2">
    <source>
        <dbReference type="EMBL" id="PJZ65476.1"/>
    </source>
</evidence>
<proteinExistence type="predicted"/>
<organism evidence="2 3">
    <name type="scientific">Leptospira wolffii</name>
    <dbReference type="NCBI Taxonomy" id="409998"/>
    <lineage>
        <taxon>Bacteria</taxon>
        <taxon>Pseudomonadati</taxon>
        <taxon>Spirochaetota</taxon>
        <taxon>Spirochaetia</taxon>
        <taxon>Leptospirales</taxon>
        <taxon>Leptospiraceae</taxon>
        <taxon>Leptospira</taxon>
    </lineage>
</organism>
<evidence type="ECO:0000256" key="1">
    <source>
        <dbReference type="SAM" id="Phobius"/>
    </source>
</evidence>
<keyword evidence="1" id="KW-1133">Transmembrane helix</keyword>
<feature type="transmembrane region" description="Helical" evidence="1">
    <location>
        <begin position="45"/>
        <end position="66"/>
    </location>
</feature>
<feature type="transmembrane region" description="Helical" evidence="1">
    <location>
        <begin position="78"/>
        <end position="96"/>
    </location>
</feature>
<dbReference type="RefSeq" id="WP_100759428.1">
    <property type="nucleotide sequence ID" value="NZ_NPDT01000005.1"/>
</dbReference>
<comment type="caution">
    <text evidence="2">The sequence shown here is derived from an EMBL/GenBank/DDBJ whole genome shotgun (WGS) entry which is preliminary data.</text>
</comment>
<reference evidence="2 3" key="1">
    <citation type="submission" date="2017-07" db="EMBL/GenBank/DDBJ databases">
        <title>Leptospira spp. isolated from tropical soils.</title>
        <authorList>
            <person name="Thibeaux R."/>
            <person name="Iraola G."/>
            <person name="Ferres I."/>
            <person name="Bierque E."/>
            <person name="Girault D."/>
            <person name="Soupe-Gilbert M.-E."/>
            <person name="Picardeau M."/>
            <person name="Goarant C."/>
        </authorList>
    </citation>
    <scope>NUCLEOTIDE SEQUENCE [LARGE SCALE GENOMIC DNA]</scope>
    <source>
        <strain evidence="2 3">FH2-C-A2</strain>
    </source>
</reference>
<dbReference type="AlphaFoldDB" id="A0A2M9ZAJ8"/>
<accession>A0A2M9ZAJ8</accession>
<dbReference type="EMBL" id="NPDT01000005">
    <property type="protein sequence ID" value="PJZ65476.1"/>
    <property type="molecule type" value="Genomic_DNA"/>
</dbReference>
<gene>
    <name evidence="2" type="ORF">CH371_13915</name>
</gene>
<dbReference type="Proteomes" id="UP000231912">
    <property type="component" value="Unassembled WGS sequence"/>
</dbReference>
<protein>
    <submittedName>
        <fullName evidence="2">Uncharacterized protein</fullName>
    </submittedName>
</protein>
<sequence>MDKEIWKSVWAVFAALLAIFVVTTIIDIILHGVCFFPGWDQKLNDLHAAVASVYRVLTGIMGGYIAARLAPSKPMTHALILGFIGVVISSLGAIFMGGMGPAWYSIGLIVVSLPCSWLGAVLYGKKV</sequence>